<dbReference type="AlphaFoldDB" id="A0A9N9KCL2"/>
<gene>
    <name evidence="1" type="ORF">CPELLU_LOCUS19787</name>
</gene>
<name>A0A9N9KCL2_9GLOM</name>
<dbReference type="Proteomes" id="UP000789759">
    <property type="component" value="Unassembled WGS sequence"/>
</dbReference>
<accession>A0A9N9KCL2</accession>
<protein>
    <submittedName>
        <fullName evidence="1">21631_t:CDS:1</fullName>
    </submittedName>
</protein>
<reference evidence="1" key="1">
    <citation type="submission" date="2021-06" db="EMBL/GenBank/DDBJ databases">
        <authorList>
            <person name="Kallberg Y."/>
            <person name="Tangrot J."/>
            <person name="Rosling A."/>
        </authorList>
    </citation>
    <scope>NUCLEOTIDE SEQUENCE</scope>
    <source>
        <strain evidence="1">FL966</strain>
    </source>
</reference>
<evidence type="ECO:0000313" key="1">
    <source>
        <dbReference type="EMBL" id="CAG8822118.1"/>
    </source>
</evidence>
<organism evidence="1 2">
    <name type="scientific">Cetraspora pellucida</name>
    <dbReference type="NCBI Taxonomy" id="1433469"/>
    <lineage>
        <taxon>Eukaryota</taxon>
        <taxon>Fungi</taxon>
        <taxon>Fungi incertae sedis</taxon>
        <taxon>Mucoromycota</taxon>
        <taxon>Glomeromycotina</taxon>
        <taxon>Glomeromycetes</taxon>
        <taxon>Diversisporales</taxon>
        <taxon>Gigasporaceae</taxon>
        <taxon>Cetraspora</taxon>
    </lineage>
</organism>
<comment type="caution">
    <text evidence="1">The sequence shown here is derived from an EMBL/GenBank/DDBJ whole genome shotgun (WGS) entry which is preliminary data.</text>
</comment>
<sequence>FCIDIATQLKNKNPFILKHHCISYKLALDAKDVAKQDEEFKQYKKTVYNIYSYFSRSPEHMMHLRIIEKDLDGVEPFWRTHLCKYMNDYNIIAEELPIIITKFAYASIKSLEKISKLNSS</sequence>
<dbReference type="EMBL" id="CAJVQA010051291">
    <property type="protein sequence ID" value="CAG8822118.1"/>
    <property type="molecule type" value="Genomic_DNA"/>
</dbReference>
<feature type="non-terminal residue" evidence="1">
    <location>
        <position position="120"/>
    </location>
</feature>
<proteinExistence type="predicted"/>
<evidence type="ECO:0000313" key="2">
    <source>
        <dbReference type="Proteomes" id="UP000789759"/>
    </source>
</evidence>
<dbReference type="OrthoDB" id="7697033at2759"/>
<keyword evidence="2" id="KW-1185">Reference proteome</keyword>